<dbReference type="InterPro" id="IPR036425">
    <property type="entry name" value="MoaB/Mog-like_dom_sf"/>
</dbReference>
<dbReference type="GO" id="GO:0006777">
    <property type="term" value="P:Mo-molybdopterin cofactor biosynthetic process"/>
    <property type="evidence" value="ECO:0007669"/>
    <property type="project" value="UniProtKB-UniRule"/>
</dbReference>
<dbReference type="SMART" id="SM00852">
    <property type="entry name" value="MoCF_biosynth"/>
    <property type="match status" value="1"/>
</dbReference>
<comment type="similarity">
    <text evidence="2">Belongs to the MoaB/Mog family.</text>
</comment>
<dbReference type="NCBIfam" id="TIGR02667">
    <property type="entry name" value="moaB_proteo"/>
    <property type="match status" value="1"/>
</dbReference>
<name>A0A2S6G5P7_9GAMM</name>
<comment type="caution">
    <text evidence="5">The sequence shown here is derived from an EMBL/GenBank/DDBJ whole genome shotgun (WGS) entry which is preliminary data.</text>
</comment>
<dbReference type="NCBIfam" id="TIGR00177">
    <property type="entry name" value="molyb_syn"/>
    <property type="match status" value="1"/>
</dbReference>
<dbReference type="GO" id="GO:0005829">
    <property type="term" value="C:cytosol"/>
    <property type="evidence" value="ECO:0007669"/>
    <property type="project" value="TreeGrafter"/>
</dbReference>
<evidence type="ECO:0000313" key="4">
    <source>
        <dbReference type="EMBL" id="PPK50367.1"/>
    </source>
</evidence>
<dbReference type="PANTHER" id="PTHR43232">
    <property type="entry name" value="MOLYBDENUM COFACTOR BIOSYNTHESIS PROTEIN B"/>
    <property type="match status" value="1"/>
</dbReference>
<dbReference type="CDD" id="cd00886">
    <property type="entry name" value="MogA_MoaB"/>
    <property type="match status" value="1"/>
</dbReference>
<evidence type="ECO:0000313" key="7">
    <source>
        <dbReference type="Proteomes" id="UP000239648"/>
    </source>
</evidence>
<sequence length="183" mass="19973">MGKSDTSIFHPLTLAILTVSDRRTHEDDTSGDLLKNLATEAGHQVVERKLLPNNRYQLRACVSQWIAGNEVQVVLINGGTGFSEGNSTVEALQPLFDREVPGFGELFRQLSYQQLGSSALQSGAIGGLANQTLVIAVPGSGNACELAWHELIQPQLDSRTRPCSFYSHLKPVEAQRETNLCKN</sequence>
<dbReference type="OrthoDB" id="9784492at2"/>
<dbReference type="SUPFAM" id="SSF53218">
    <property type="entry name" value="Molybdenum cofactor biosynthesis proteins"/>
    <property type="match status" value="1"/>
</dbReference>
<evidence type="ECO:0000313" key="5">
    <source>
        <dbReference type="EMBL" id="PPK54449.1"/>
    </source>
</evidence>
<keyword evidence="2" id="KW-0501">Molybdenum cofactor biosynthesis</keyword>
<feature type="domain" description="MoaB/Mog" evidence="3">
    <location>
        <begin position="15"/>
        <end position="159"/>
    </location>
</feature>
<dbReference type="UniPathway" id="UPA00344"/>
<evidence type="ECO:0000256" key="2">
    <source>
        <dbReference type="PIRNR" id="PIRNR006443"/>
    </source>
</evidence>
<gene>
    <name evidence="5" type="ORF">B0H24_101442</name>
    <name evidence="4" type="ORF">BY455_12712</name>
</gene>
<comment type="pathway">
    <text evidence="2">Cofactor biosynthesis; molybdopterin biosynthesis.</text>
</comment>
<dbReference type="Gene3D" id="3.40.980.10">
    <property type="entry name" value="MoaB/Mog-like domain"/>
    <property type="match status" value="1"/>
</dbReference>
<proteinExistence type="inferred from homology"/>
<reference evidence="4 7" key="1">
    <citation type="submission" date="2018-02" db="EMBL/GenBank/DDBJ databases">
        <title>Deep subsurface shale carbon reservoir microbial communities from Ohio and West Virginia, USA.</title>
        <authorList>
            <person name="Wrighton K."/>
        </authorList>
    </citation>
    <scope>NUCLEOTIDE SEQUENCE [LARGE SCALE GENOMIC DNA]</scope>
    <source>
        <strain evidence="4 7">UTICA-S1B6</strain>
    </source>
</reference>
<accession>A0A2S6G5P7</accession>
<dbReference type="PANTHER" id="PTHR43232:SF2">
    <property type="entry name" value="MOLYBDENUM COFACTOR BIOSYNTHESIS PROTEIN B"/>
    <property type="match status" value="1"/>
</dbReference>
<evidence type="ECO:0000313" key="6">
    <source>
        <dbReference type="Proteomes" id="UP000239446"/>
    </source>
</evidence>
<dbReference type="EMBL" id="PTIT01000027">
    <property type="protein sequence ID" value="PPK50367.1"/>
    <property type="molecule type" value="Genomic_DNA"/>
</dbReference>
<comment type="function">
    <text evidence="2">May be involved in the biosynthesis of molybdopterin.</text>
</comment>
<keyword evidence="7" id="KW-1185">Reference proteome</keyword>
<dbReference type="InterPro" id="IPR012245">
    <property type="entry name" value="MoaB"/>
</dbReference>
<evidence type="ECO:0000256" key="1">
    <source>
        <dbReference type="ARBA" id="ARBA00015262"/>
    </source>
</evidence>
<dbReference type="Pfam" id="PF00994">
    <property type="entry name" value="MoCF_biosynth"/>
    <property type="match status" value="1"/>
</dbReference>
<protein>
    <recommendedName>
        <fullName evidence="1 2">Molybdenum cofactor biosynthesis protein B</fullName>
    </recommendedName>
</protein>
<dbReference type="RefSeq" id="WP_104416364.1">
    <property type="nucleotide sequence ID" value="NZ_PTIT01000027.1"/>
</dbReference>
<evidence type="ECO:0000259" key="3">
    <source>
        <dbReference type="SMART" id="SM00852"/>
    </source>
</evidence>
<dbReference type="EMBL" id="PTIU01000014">
    <property type="protein sequence ID" value="PPK54449.1"/>
    <property type="molecule type" value="Genomic_DNA"/>
</dbReference>
<dbReference type="AlphaFoldDB" id="A0A2S6G5P7"/>
<dbReference type="Proteomes" id="UP000239446">
    <property type="component" value="Unassembled WGS sequence"/>
</dbReference>
<dbReference type="InterPro" id="IPR001453">
    <property type="entry name" value="MoaB/Mog_dom"/>
</dbReference>
<dbReference type="PIRSF" id="PIRSF006443">
    <property type="entry name" value="MoaB"/>
    <property type="match status" value="1"/>
</dbReference>
<organism evidence="5 6">
    <name type="scientific">Marinobacter persicus</name>
    <dbReference type="NCBI Taxonomy" id="930118"/>
    <lineage>
        <taxon>Bacteria</taxon>
        <taxon>Pseudomonadati</taxon>
        <taxon>Pseudomonadota</taxon>
        <taxon>Gammaproteobacteria</taxon>
        <taxon>Pseudomonadales</taxon>
        <taxon>Marinobacteraceae</taxon>
        <taxon>Marinobacter</taxon>
    </lineage>
</organism>
<dbReference type="InterPro" id="IPR013484">
    <property type="entry name" value="MoaB_proteobac"/>
</dbReference>
<reference evidence="5 6" key="2">
    <citation type="submission" date="2018-02" db="EMBL/GenBank/DDBJ databases">
        <title>Subsurface microbial communities from deep shales in Ohio and West Virginia, USA.</title>
        <authorList>
            <person name="Wrighton K."/>
        </authorList>
    </citation>
    <scope>NUCLEOTIDE SEQUENCE [LARGE SCALE GENOMIC DNA]</scope>
    <source>
        <strain evidence="5 6">UTICA-S1B9</strain>
    </source>
</reference>
<dbReference type="Proteomes" id="UP000239648">
    <property type="component" value="Unassembled WGS sequence"/>
</dbReference>